<dbReference type="InterPro" id="IPR004565">
    <property type="entry name" value="OM_lipoprot_LolB"/>
</dbReference>
<dbReference type="Proteomes" id="UP001155500">
    <property type="component" value="Unassembled WGS sequence"/>
</dbReference>
<dbReference type="SUPFAM" id="SSF89392">
    <property type="entry name" value="Prokaryotic lipoproteins and lipoprotein localization factors"/>
    <property type="match status" value="1"/>
</dbReference>
<evidence type="ECO:0000256" key="6">
    <source>
        <dbReference type="ARBA" id="ARBA00022729"/>
    </source>
</evidence>
<evidence type="ECO:0000313" key="14">
    <source>
        <dbReference type="EMBL" id="MDG6894349.1"/>
    </source>
</evidence>
<sequence length="210" mass="24235">MLKIIPSLKRLVIISLSILIVACSVTDERPSEVRYIDPQDPTWLAHLQKIQQIRSYAANGQLGYISANDRFSSRFDWRYQNPQSYQLQLSSMLTSTTLSIVMTPQGMSISDNRGNQHNAQDAQQLLREIIGMDFPLAQFSDWLKGQPDLAQPYYVGENHLLTHFDYVQPTDSWTVDYLSYHSQETPALPKDIVIKNQDKTLKIRVDNWIY</sequence>
<keyword evidence="11 13" id="KW-0998">Cell outer membrane</keyword>
<keyword evidence="12 13" id="KW-0449">Lipoprotein</keyword>
<comment type="similarity">
    <text evidence="2 13">Belongs to the LolB family.</text>
</comment>
<gene>
    <name evidence="13" type="primary">lolB</name>
    <name evidence="14" type="ORF">A6A20_01570</name>
</gene>
<evidence type="ECO:0000256" key="13">
    <source>
        <dbReference type="HAMAP-Rule" id="MF_00233"/>
    </source>
</evidence>
<dbReference type="GO" id="GO:0009279">
    <property type="term" value="C:cell outer membrane"/>
    <property type="evidence" value="ECO:0007669"/>
    <property type="project" value="UniProtKB-SubCell"/>
</dbReference>
<evidence type="ECO:0000256" key="7">
    <source>
        <dbReference type="ARBA" id="ARBA00022927"/>
    </source>
</evidence>
<keyword evidence="6 13" id="KW-0732">Signal</keyword>
<dbReference type="PROSITE" id="PS51257">
    <property type="entry name" value="PROKAR_LIPOPROTEIN"/>
    <property type="match status" value="1"/>
</dbReference>
<dbReference type="GO" id="GO:0015031">
    <property type="term" value="P:protein transport"/>
    <property type="evidence" value="ECO:0007669"/>
    <property type="project" value="UniProtKB-KW"/>
</dbReference>
<dbReference type="CDD" id="cd16326">
    <property type="entry name" value="LolB"/>
    <property type="match status" value="1"/>
</dbReference>
<keyword evidence="9 13" id="KW-0564">Palmitate</keyword>
<evidence type="ECO:0000256" key="8">
    <source>
        <dbReference type="ARBA" id="ARBA00023136"/>
    </source>
</evidence>
<comment type="subcellular location">
    <subcellularLocation>
        <location evidence="1 13">Cell outer membrane</location>
        <topology evidence="1 13">Lipid-anchor</topology>
    </subcellularLocation>
</comment>
<dbReference type="EMBL" id="LWID01000001">
    <property type="protein sequence ID" value="MDG6894349.1"/>
    <property type="molecule type" value="Genomic_DNA"/>
</dbReference>
<keyword evidence="5 13" id="KW-0813">Transport</keyword>
<keyword evidence="8 13" id="KW-0472">Membrane</keyword>
<evidence type="ECO:0000256" key="11">
    <source>
        <dbReference type="ARBA" id="ARBA00023237"/>
    </source>
</evidence>
<comment type="function">
    <text evidence="13">Plays a critical role in the incorporation of lipoproteins in the outer membrane after they are released by the LolA protein.</text>
</comment>
<evidence type="ECO:0000256" key="12">
    <source>
        <dbReference type="ARBA" id="ARBA00023288"/>
    </source>
</evidence>
<evidence type="ECO:0000256" key="9">
    <source>
        <dbReference type="ARBA" id="ARBA00023139"/>
    </source>
</evidence>
<keyword evidence="15" id="KW-1185">Reference proteome</keyword>
<comment type="subunit">
    <text evidence="3 13">Monomer.</text>
</comment>
<comment type="caution">
    <text evidence="14">The sequence shown here is derived from an EMBL/GenBank/DDBJ whole genome shotgun (WGS) entry which is preliminary data.</text>
</comment>
<keyword evidence="10 13" id="KW-0143">Chaperone</keyword>
<name>A0A9X4PBT0_9PAST</name>
<evidence type="ECO:0000256" key="3">
    <source>
        <dbReference type="ARBA" id="ARBA00011245"/>
    </source>
</evidence>
<dbReference type="HAMAP" id="MF_00233">
    <property type="entry name" value="LolB"/>
    <property type="match status" value="1"/>
</dbReference>
<dbReference type="Pfam" id="PF03550">
    <property type="entry name" value="LolB"/>
    <property type="match status" value="1"/>
</dbReference>
<dbReference type="NCBIfam" id="TIGR00548">
    <property type="entry name" value="lolB"/>
    <property type="match status" value="1"/>
</dbReference>
<keyword evidence="7 13" id="KW-0653">Protein transport</keyword>
<proteinExistence type="inferred from homology"/>
<dbReference type="Gene3D" id="2.50.20.10">
    <property type="entry name" value="Lipoprotein localisation LolA/LolB/LppX"/>
    <property type="match status" value="1"/>
</dbReference>
<organism evidence="14 15">
    <name type="scientific">Volucribacter amazonae</name>
    <dbReference type="NCBI Taxonomy" id="256731"/>
    <lineage>
        <taxon>Bacteria</taxon>
        <taxon>Pseudomonadati</taxon>
        <taxon>Pseudomonadota</taxon>
        <taxon>Gammaproteobacteria</taxon>
        <taxon>Pasteurellales</taxon>
        <taxon>Pasteurellaceae</taxon>
        <taxon>Volucribacter</taxon>
    </lineage>
</organism>
<evidence type="ECO:0000256" key="5">
    <source>
        <dbReference type="ARBA" id="ARBA00022448"/>
    </source>
</evidence>
<evidence type="ECO:0000256" key="2">
    <source>
        <dbReference type="ARBA" id="ARBA00009696"/>
    </source>
</evidence>
<evidence type="ECO:0000256" key="1">
    <source>
        <dbReference type="ARBA" id="ARBA00004459"/>
    </source>
</evidence>
<reference evidence="14" key="1">
    <citation type="submission" date="2016-03" db="EMBL/GenBank/DDBJ databases">
        <title>Co-evolution between Pasteurellaceae and their hosts.</title>
        <authorList>
            <person name="Hansen M.J."/>
            <person name="Bojesen A.M."/>
            <person name="Planet P."/>
        </authorList>
    </citation>
    <scope>NUCLEOTIDE SEQUENCE</scope>
    <source>
        <strain evidence="14">146/S8/89</strain>
    </source>
</reference>
<dbReference type="AlphaFoldDB" id="A0A9X4PBT0"/>
<protein>
    <recommendedName>
        <fullName evidence="4 13">Outer-membrane lipoprotein LolB</fullName>
    </recommendedName>
</protein>
<evidence type="ECO:0000313" key="15">
    <source>
        <dbReference type="Proteomes" id="UP001155500"/>
    </source>
</evidence>
<evidence type="ECO:0000256" key="4">
    <source>
        <dbReference type="ARBA" id="ARBA00016202"/>
    </source>
</evidence>
<accession>A0A9X4PBT0</accession>
<evidence type="ECO:0000256" key="10">
    <source>
        <dbReference type="ARBA" id="ARBA00023186"/>
    </source>
</evidence>
<dbReference type="InterPro" id="IPR029046">
    <property type="entry name" value="LolA/LolB/LppX"/>
</dbReference>
<dbReference type="RefSeq" id="WP_279571835.1">
    <property type="nucleotide sequence ID" value="NZ_LWID01000001.1"/>
</dbReference>
<dbReference type="GO" id="GO:0044874">
    <property type="term" value="P:lipoprotein localization to outer membrane"/>
    <property type="evidence" value="ECO:0007669"/>
    <property type="project" value="UniProtKB-UniRule"/>
</dbReference>